<name>A0AAU9IQD0_9CILI</name>
<dbReference type="AlphaFoldDB" id="A0AAU9IQD0"/>
<sequence length="250" mass="28657">MKKEKLRLSPLTLTKSSSTNIDSLTLLSSKNISSLPALPSNSYKKKIIDKKYKGALSFYIKKEENYSLLKTKYKRLHHPSSPNCSSPINPFKKIPKGLNLSPIGGDFYAKHRRIDEDLIKDLSKCSLTPSERKSFPSLKEGLELYDKIFSLERPSKTLELRLSLSPSTSPTLKTPFINFANSDKYFTTISPNNYTIKRLYKEIKIPIMNTPRTPLAKLKRYSFTILSECWIQDEKSDIEKILETLKINTN</sequence>
<dbReference type="Proteomes" id="UP001162131">
    <property type="component" value="Unassembled WGS sequence"/>
</dbReference>
<protein>
    <submittedName>
        <fullName evidence="1">Uncharacterized protein</fullName>
    </submittedName>
</protein>
<evidence type="ECO:0000313" key="1">
    <source>
        <dbReference type="EMBL" id="CAG9314005.1"/>
    </source>
</evidence>
<dbReference type="EMBL" id="CAJZBQ010000011">
    <property type="protein sequence ID" value="CAG9314005.1"/>
    <property type="molecule type" value="Genomic_DNA"/>
</dbReference>
<reference evidence="1" key="1">
    <citation type="submission" date="2021-09" db="EMBL/GenBank/DDBJ databases">
        <authorList>
            <consortium name="AG Swart"/>
            <person name="Singh M."/>
            <person name="Singh A."/>
            <person name="Seah K."/>
            <person name="Emmerich C."/>
        </authorList>
    </citation>
    <scope>NUCLEOTIDE SEQUENCE</scope>
    <source>
        <strain evidence="1">ATCC30299</strain>
    </source>
</reference>
<evidence type="ECO:0000313" key="2">
    <source>
        <dbReference type="Proteomes" id="UP001162131"/>
    </source>
</evidence>
<organism evidence="1 2">
    <name type="scientific">Blepharisma stoltei</name>
    <dbReference type="NCBI Taxonomy" id="1481888"/>
    <lineage>
        <taxon>Eukaryota</taxon>
        <taxon>Sar</taxon>
        <taxon>Alveolata</taxon>
        <taxon>Ciliophora</taxon>
        <taxon>Postciliodesmatophora</taxon>
        <taxon>Heterotrichea</taxon>
        <taxon>Heterotrichida</taxon>
        <taxon>Blepharismidae</taxon>
        <taxon>Blepharisma</taxon>
    </lineage>
</organism>
<accession>A0AAU9IQD0</accession>
<proteinExistence type="predicted"/>
<gene>
    <name evidence="1" type="ORF">BSTOLATCC_MIC9806</name>
</gene>
<keyword evidence="2" id="KW-1185">Reference proteome</keyword>
<comment type="caution">
    <text evidence="1">The sequence shown here is derived from an EMBL/GenBank/DDBJ whole genome shotgun (WGS) entry which is preliminary data.</text>
</comment>